<evidence type="ECO:0000313" key="4">
    <source>
        <dbReference type="EMBL" id="RVT50847.1"/>
    </source>
</evidence>
<dbReference type="EMBL" id="SACT01000004">
    <property type="protein sequence ID" value="RVT50847.1"/>
    <property type="molecule type" value="Genomic_DNA"/>
</dbReference>
<keyword evidence="1" id="KW-1133">Transmembrane helix</keyword>
<feature type="transmembrane region" description="Helical" evidence="1">
    <location>
        <begin position="556"/>
        <end position="577"/>
    </location>
</feature>
<feature type="transmembrane region" description="Helical" evidence="1">
    <location>
        <begin position="517"/>
        <end position="536"/>
    </location>
</feature>
<organism evidence="4 5">
    <name type="scientific">Rubrivivax albus</name>
    <dbReference type="NCBI Taxonomy" id="2499835"/>
    <lineage>
        <taxon>Bacteria</taxon>
        <taxon>Pseudomonadati</taxon>
        <taxon>Pseudomonadota</taxon>
        <taxon>Betaproteobacteria</taxon>
        <taxon>Burkholderiales</taxon>
        <taxon>Sphaerotilaceae</taxon>
        <taxon>Rubrivivax</taxon>
    </lineage>
</organism>
<feature type="domain" description="Beta-lactamase-related" evidence="3">
    <location>
        <begin position="37"/>
        <end position="358"/>
    </location>
</feature>
<feature type="transmembrane region" description="Helical" evidence="1">
    <location>
        <begin position="480"/>
        <end position="505"/>
    </location>
</feature>
<evidence type="ECO:0000313" key="5">
    <source>
        <dbReference type="Proteomes" id="UP000288178"/>
    </source>
</evidence>
<dbReference type="InterPro" id="IPR050789">
    <property type="entry name" value="Diverse_Enzym_Activities"/>
</dbReference>
<gene>
    <name evidence="4" type="ORF">ENE75_13625</name>
</gene>
<feature type="signal peptide" evidence="2">
    <location>
        <begin position="1"/>
        <end position="22"/>
    </location>
</feature>
<keyword evidence="5" id="KW-1185">Reference proteome</keyword>
<evidence type="ECO:0000256" key="2">
    <source>
        <dbReference type="SAM" id="SignalP"/>
    </source>
</evidence>
<protein>
    <submittedName>
        <fullName evidence="4">Class A beta-lactamase-related serine hydrolase</fullName>
    </submittedName>
</protein>
<dbReference type="PANTHER" id="PTHR43283:SF18">
    <property type="match status" value="1"/>
</dbReference>
<dbReference type="GO" id="GO:0016787">
    <property type="term" value="F:hydrolase activity"/>
    <property type="evidence" value="ECO:0007669"/>
    <property type="project" value="UniProtKB-KW"/>
</dbReference>
<proteinExistence type="predicted"/>
<dbReference type="InterPro" id="IPR012338">
    <property type="entry name" value="Beta-lactam/transpept-like"/>
</dbReference>
<dbReference type="RefSeq" id="WP_128198873.1">
    <property type="nucleotide sequence ID" value="NZ_SACT01000004.1"/>
</dbReference>
<keyword evidence="1" id="KW-0812">Transmembrane</keyword>
<evidence type="ECO:0000256" key="1">
    <source>
        <dbReference type="SAM" id="Phobius"/>
    </source>
</evidence>
<dbReference type="AlphaFoldDB" id="A0A3S2VWF8"/>
<dbReference type="InterPro" id="IPR001466">
    <property type="entry name" value="Beta-lactam-related"/>
</dbReference>
<reference evidence="4 5" key="1">
    <citation type="submission" date="2019-01" db="EMBL/GenBank/DDBJ databases">
        <authorList>
            <person name="Chen W.-M."/>
        </authorList>
    </citation>
    <scope>NUCLEOTIDE SEQUENCE [LARGE SCALE GENOMIC DNA]</scope>
    <source>
        <strain evidence="4 5">ICH-3</strain>
    </source>
</reference>
<dbReference type="SUPFAM" id="SSF56601">
    <property type="entry name" value="beta-lactamase/transpeptidase-like"/>
    <property type="match status" value="1"/>
</dbReference>
<keyword evidence="4" id="KW-0378">Hydrolase</keyword>
<dbReference type="Pfam" id="PF00144">
    <property type="entry name" value="Beta-lactamase"/>
    <property type="match status" value="1"/>
</dbReference>
<dbReference type="Gene3D" id="3.40.710.10">
    <property type="entry name" value="DD-peptidase/beta-lactamase superfamily"/>
    <property type="match status" value="1"/>
</dbReference>
<dbReference type="PANTHER" id="PTHR43283">
    <property type="entry name" value="BETA-LACTAMASE-RELATED"/>
    <property type="match status" value="1"/>
</dbReference>
<keyword evidence="1" id="KW-0472">Membrane</keyword>
<keyword evidence="2" id="KW-0732">Signal</keyword>
<name>A0A3S2VWF8_9BURK</name>
<dbReference type="Proteomes" id="UP000288178">
    <property type="component" value="Unassembled WGS sequence"/>
</dbReference>
<dbReference type="OrthoDB" id="9799367at2"/>
<feature type="chain" id="PRO_5018754248" evidence="2">
    <location>
        <begin position="23"/>
        <end position="618"/>
    </location>
</feature>
<evidence type="ECO:0000259" key="3">
    <source>
        <dbReference type="Pfam" id="PF00144"/>
    </source>
</evidence>
<feature type="transmembrane region" description="Helical" evidence="1">
    <location>
        <begin position="589"/>
        <end position="611"/>
    </location>
</feature>
<sequence length="618" mass="65896">MRGPIAASLGTVLALAVWPLSAARGPAEPPVVSLPALEQAVTEGLRRTGVPGASVVVIEGGQVVLALDLGQADIASGRAVTAETVFRAGSISKTFTAVAVMQLVEGGQLALDSPMSGLLPEWAVERIADPARPIRLAHLLEHTAGLDDIRFHHYLIEGADIPLARAVDLFGPYRARWRPGDGTAYSNAGPIVAGRVIERRGGQPFEAYMAQRVTGPLRMDSARWVRDPAQARRLATSYQADGRTPEPYVETPGRPSGSISLTARDLARLPLMFLGRGELNGQRLLSPASVERMERPDTSAAARRGVPIGWGLALRADPNGRAVFLGHDGSIDGFVARFAYAPALGAGYVIMANQVSEAVLDLGRLVRGYLERDLPPPAPQAVPLDPSQRERWAGQYQSATPRQELLRAVIGLTQWDGARFDGDELMYQGERWLHVGQGRFQRPGAAAPALLFIESPNGVELHGHDGAKRRVGDAERWTKVAGIVLTLAVLLAGLLALPFWAWAAWRGHLSRVGGAAPRLWPMAALAGAVAVPLGVLTLLSTGDFMLLGRPNPWSRAIQAASCAAPVVLGVAASALWRHRAAPLGRAARTLALLHLAMAGVVLAWLAVHGWIGIRLWDA</sequence>
<comment type="caution">
    <text evidence="4">The sequence shown here is derived from an EMBL/GenBank/DDBJ whole genome shotgun (WGS) entry which is preliminary data.</text>
</comment>
<accession>A0A3S2VWF8</accession>